<feature type="region of interest" description="Disordered" evidence="1">
    <location>
        <begin position="23"/>
        <end position="77"/>
    </location>
</feature>
<keyword evidence="3" id="KW-1185">Reference proteome</keyword>
<sequence length="298" mass="33412">MSERGYEVRFLQAFADEQIVNLGQTPQPPEITDQDDLRDASEDEPSGHGSKLTRSNVTPNHHHIFDSGSRNQRGRSGIDSTLRFPVIETRMFLKDDSFKGREKDLANLASETFNQIAMSLASAASGTDQETLTRLGREFLKSTKARWLMILDNVDKWYHAESFVPMKTSVTMGSILITTRHQGLTAPSRPIDYYRQNLEELTNSEGRDLLLHGSALRKDAAVARSKFHLSIILTAQNGGKPPEEAQALARESRDVLSRLLVYDDIQGVREEDASALFDHLQPVFGGRGTETRLLKYVP</sequence>
<evidence type="ECO:0000256" key="1">
    <source>
        <dbReference type="SAM" id="MobiDB-lite"/>
    </source>
</evidence>
<dbReference type="OrthoDB" id="6161812at2759"/>
<name>A0A9P5BQG0_COLSI</name>
<evidence type="ECO:0000313" key="3">
    <source>
        <dbReference type="Proteomes" id="UP000711996"/>
    </source>
</evidence>
<dbReference type="EMBL" id="QPMT01000055">
    <property type="protein sequence ID" value="KAF4848261.1"/>
    <property type="molecule type" value="Genomic_DNA"/>
</dbReference>
<dbReference type="Proteomes" id="UP000711996">
    <property type="component" value="Unassembled WGS sequence"/>
</dbReference>
<reference evidence="2" key="1">
    <citation type="submission" date="2019-06" db="EMBL/GenBank/DDBJ databases">
        <authorList>
            <person name="Gan P."/>
            <person name="Shirasu K."/>
        </authorList>
    </citation>
    <scope>NUCLEOTIDE SEQUENCE [LARGE SCALE GENOMIC DNA]</scope>
    <source>
        <strain evidence="2">CAD2</strain>
    </source>
</reference>
<protein>
    <recommendedName>
        <fullName evidence="4">NB-ARC domain-containing protein</fullName>
    </recommendedName>
</protein>
<dbReference type="AlphaFoldDB" id="A0A9P5BQG0"/>
<gene>
    <name evidence="2" type="ORF">CGCSCA2_v012451</name>
</gene>
<organism evidence="2 3">
    <name type="scientific">Colletotrichum siamense</name>
    <name type="common">Anthracnose fungus</name>
    <dbReference type="NCBI Taxonomy" id="690259"/>
    <lineage>
        <taxon>Eukaryota</taxon>
        <taxon>Fungi</taxon>
        <taxon>Dikarya</taxon>
        <taxon>Ascomycota</taxon>
        <taxon>Pezizomycotina</taxon>
        <taxon>Sordariomycetes</taxon>
        <taxon>Hypocreomycetidae</taxon>
        <taxon>Glomerellales</taxon>
        <taxon>Glomerellaceae</taxon>
        <taxon>Colletotrichum</taxon>
        <taxon>Colletotrichum gloeosporioides species complex</taxon>
    </lineage>
</organism>
<dbReference type="Gene3D" id="3.40.50.300">
    <property type="entry name" value="P-loop containing nucleotide triphosphate hydrolases"/>
    <property type="match status" value="1"/>
</dbReference>
<evidence type="ECO:0000313" key="2">
    <source>
        <dbReference type="EMBL" id="KAF4848261.1"/>
    </source>
</evidence>
<comment type="caution">
    <text evidence="2">The sequence shown here is derived from an EMBL/GenBank/DDBJ whole genome shotgun (WGS) entry which is preliminary data.</text>
</comment>
<proteinExistence type="predicted"/>
<evidence type="ECO:0008006" key="4">
    <source>
        <dbReference type="Google" id="ProtNLM"/>
    </source>
</evidence>
<dbReference type="InterPro" id="IPR027417">
    <property type="entry name" value="P-loop_NTPase"/>
</dbReference>
<accession>A0A9P5BQG0</accession>